<protein>
    <submittedName>
        <fullName evidence="1">Uncharacterized protein</fullName>
    </submittedName>
</protein>
<dbReference type="RefSeq" id="WP_380049083.1">
    <property type="nucleotide sequence ID" value="NZ_JBHLTC010000020.1"/>
</dbReference>
<gene>
    <name evidence="1" type="ORF">ACFFGN_18300</name>
</gene>
<reference evidence="1 2" key="1">
    <citation type="submission" date="2024-09" db="EMBL/GenBank/DDBJ databases">
        <authorList>
            <person name="Sun Q."/>
            <person name="Mori K."/>
        </authorList>
    </citation>
    <scope>NUCLEOTIDE SEQUENCE [LARGE SCALE GENOMIC DNA]</scope>
    <source>
        <strain evidence="1 2">CGMCC 1.15906</strain>
    </source>
</reference>
<name>A0ABV6QN11_9ACTN</name>
<sequence>MSDTEQMVADYAWVKALIARRTDLALMRHRVKEIDGHVAVEVDGAHYEARAWRAAIDGRIYPSHIDVHGIRHQLVIGSRVSVHVVQHPGARGDL</sequence>
<organism evidence="1 2">
    <name type="scientific">Kribbella deserti</name>
    <dbReference type="NCBI Taxonomy" id="1926257"/>
    <lineage>
        <taxon>Bacteria</taxon>
        <taxon>Bacillati</taxon>
        <taxon>Actinomycetota</taxon>
        <taxon>Actinomycetes</taxon>
        <taxon>Propionibacteriales</taxon>
        <taxon>Kribbellaceae</taxon>
        <taxon>Kribbella</taxon>
    </lineage>
</organism>
<evidence type="ECO:0000313" key="2">
    <source>
        <dbReference type="Proteomes" id="UP001589890"/>
    </source>
</evidence>
<dbReference type="Proteomes" id="UP001589890">
    <property type="component" value="Unassembled WGS sequence"/>
</dbReference>
<keyword evidence="2" id="KW-1185">Reference proteome</keyword>
<evidence type="ECO:0000313" key="1">
    <source>
        <dbReference type="EMBL" id="MFC0626037.1"/>
    </source>
</evidence>
<dbReference type="EMBL" id="JBHLTC010000020">
    <property type="protein sequence ID" value="MFC0626037.1"/>
    <property type="molecule type" value="Genomic_DNA"/>
</dbReference>
<comment type="caution">
    <text evidence="1">The sequence shown here is derived from an EMBL/GenBank/DDBJ whole genome shotgun (WGS) entry which is preliminary data.</text>
</comment>
<accession>A0ABV6QN11</accession>
<proteinExistence type="predicted"/>